<evidence type="ECO:0000256" key="7">
    <source>
        <dbReference type="ARBA" id="ARBA00023136"/>
    </source>
</evidence>
<feature type="transmembrane region" description="Helical" evidence="10">
    <location>
        <begin position="276"/>
        <end position="297"/>
    </location>
</feature>
<keyword evidence="5 10" id="KW-0812">Transmembrane</keyword>
<keyword evidence="13" id="KW-1185">Reference proteome</keyword>
<dbReference type="PIRSF" id="PIRSF006351">
    <property type="entry name" value="PTS_EIIC-Cellobiose"/>
    <property type="match status" value="1"/>
</dbReference>
<dbReference type="OrthoDB" id="1550290at2"/>
<dbReference type="Proteomes" id="UP000184128">
    <property type="component" value="Unassembled WGS sequence"/>
</dbReference>
<keyword evidence="6 10" id="KW-1133">Transmembrane helix</keyword>
<organism evidence="12 13">
    <name type="scientific">Atopostipes suicloacalis DSM 15692</name>
    <dbReference type="NCBI Taxonomy" id="1121025"/>
    <lineage>
        <taxon>Bacteria</taxon>
        <taxon>Bacillati</taxon>
        <taxon>Bacillota</taxon>
        <taxon>Bacilli</taxon>
        <taxon>Lactobacillales</taxon>
        <taxon>Carnobacteriaceae</taxon>
        <taxon>Atopostipes</taxon>
    </lineage>
</organism>
<dbReference type="Pfam" id="PF02378">
    <property type="entry name" value="PTS_EIIC"/>
    <property type="match status" value="1"/>
</dbReference>
<feature type="transmembrane region" description="Helical" evidence="10">
    <location>
        <begin position="167"/>
        <end position="187"/>
    </location>
</feature>
<dbReference type="GO" id="GO:0009401">
    <property type="term" value="P:phosphoenolpyruvate-dependent sugar phosphotransferase system"/>
    <property type="evidence" value="ECO:0007669"/>
    <property type="project" value="InterPro"/>
</dbReference>
<dbReference type="PANTHER" id="PTHR33989:SF4">
    <property type="entry name" value="PTS SYSTEM N,N'-DIACETYLCHITOBIOSE-SPECIFIC EIIC COMPONENT"/>
    <property type="match status" value="1"/>
</dbReference>
<dbReference type="AlphaFoldDB" id="A0A1M4X504"/>
<feature type="domain" description="PTS EIIC type-3" evidence="11">
    <location>
        <begin position="1"/>
        <end position="403"/>
    </location>
</feature>
<dbReference type="InterPro" id="IPR051088">
    <property type="entry name" value="PTS_Sugar-EIIC/EIIB"/>
</dbReference>
<dbReference type="InterPro" id="IPR003352">
    <property type="entry name" value="PTS_EIIC"/>
</dbReference>
<dbReference type="GO" id="GO:0008982">
    <property type="term" value="F:protein-N(PI)-phosphohistidine-sugar phosphotransferase activity"/>
    <property type="evidence" value="ECO:0007669"/>
    <property type="project" value="UniProtKB-UniRule"/>
</dbReference>
<evidence type="ECO:0000256" key="1">
    <source>
        <dbReference type="ARBA" id="ARBA00004651"/>
    </source>
</evidence>
<comment type="subcellular location">
    <subcellularLocation>
        <location evidence="1">Cell membrane</location>
        <topology evidence="1">Multi-pass membrane protein</topology>
    </subcellularLocation>
</comment>
<dbReference type="PANTHER" id="PTHR33989">
    <property type="match status" value="1"/>
</dbReference>
<accession>A0A1M4X504</accession>
<dbReference type="NCBIfam" id="TIGR00410">
    <property type="entry name" value="lacE"/>
    <property type="match status" value="1"/>
</dbReference>
<feature type="transmembrane region" description="Helical" evidence="10">
    <location>
        <begin position="376"/>
        <end position="401"/>
    </location>
</feature>
<dbReference type="InterPro" id="IPR004501">
    <property type="entry name" value="PTS_EIIC_3"/>
</dbReference>
<evidence type="ECO:0000313" key="12">
    <source>
        <dbReference type="EMBL" id="SHE88574.1"/>
    </source>
</evidence>
<feature type="transmembrane region" description="Helical" evidence="10">
    <location>
        <begin position="216"/>
        <end position="234"/>
    </location>
</feature>
<dbReference type="RefSeq" id="WP_073298076.1">
    <property type="nucleotide sequence ID" value="NZ_FQUF01000019.1"/>
</dbReference>
<evidence type="ECO:0000256" key="2">
    <source>
        <dbReference type="ARBA" id="ARBA00022448"/>
    </source>
</evidence>
<feature type="transmembrane region" description="Helical" evidence="10">
    <location>
        <begin position="20"/>
        <end position="41"/>
    </location>
</feature>
<dbReference type="GO" id="GO:1901264">
    <property type="term" value="P:carbohydrate derivative transport"/>
    <property type="evidence" value="ECO:0007669"/>
    <property type="project" value="TreeGrafter"/>
</dbReference>
<keyword evidence="3 8" id="KW-1003">Cell membrane</keyword>
<dbReference type="PROSITE" id="PS51105">
    <property type="entry name" value="PTS_EIIC_TYPE_3"/>
    <property type="match status" value="1"/>
</dbReference>
<protein>
    <recommendedName>
        <fullName evidence="8">Permease IIC component</fullName>
    </recommendedName>
</protein>
<evidence type="ECO:0000256" key="8">
    <source>
        <dbReference type="PIRNR" id="PIRNR006351"/>
    </source>
</evidence>
<dbReference type="EMBL" id="FQUF01000019">
    <property type="protein sequence ID" value="SHE88574.1"/>
    <property type="molecule type" value="Genomic_DNA"/>
</dbReference>
<evidence type="ECO:0000259" key="11">
    <source>
        <dbReference type="PROSITE" id="PS51105"/>
    </source>
</evidence>
<feature type="coiled-coil region" evidence="9">
    <location>
        <begin position="404"/>
        <end position="431"/>
    </location>
</feature>
<keyword evidence="2 8" id="KW-0813">Transport</keyword>
<evidence type="ECO:0000256" key="5">
    <source>
        <dbReference type="ARBA" id="ARBA00022692"/>
    </source>
</evidence>
<reference evidence="12 13" key="1">
    <citation type="submission" date="2016-11" db="EMBL/GenBank/DDBJ databases">
        <authorList>
            <person name="Jaros S."/>
            <person name="Januszkiewicz K."/>
            <person name="Wedrychowicz H."/>
        </authorList>
    </citation>
    <scope>NUCLEOTIDE SEQUENCE [LARGE SCALE GENOMIC DNA]</scope>
    <source>
        <strain evidence="12 13">DSM 15692</strain>
    </source>
</reference>
<evidence type="ECO:0000256" key="9">
    <source>
        <dbReference type="SAM" id="Coils"/>
    </source>
</evidence>
<name>A0A1M4X504_9LACT</name>
<dbReference type="STRING" id="1121025.SAMN02745249_01348"/>
<keyword evidence="7 8" id="KW-0472">Membrane</keyword>
<keyword evidence="4 8" id="KW-0762">Sugar transport</keyword>
<evidence type="ECO:0000256" key="6">
    <source>
        <dbReference type="ARBA" id="ARBA00022989"/>
    </source>
</evidence>
<dbReference type="GO" id="GO:0005886">
    <property type="term" value="C:plasma membrane"/>
    <property type="evidence" value="ECO:0007669"/>
    <property type="project" value="UniProtKB-SubCell"/>
</dbReference>
<proteinExistence type="predicted"/>
<feature type="transmembrane region" description="Helical" evidence="10">
    <location>
        <begin position="317"/>
        <end position="335"/>
    </location>
</feature>
<feature type="transmembrane region" description="Helical" evidence="10">
    <location>
        <begin position="124"/>
        <end position="147"/>
    </location>
</feature>
<comment type="function">
    <text evidence="8">The phosphoenolpyruvate-dependent sugar phosphotransferase system (PTS), a major carbohydrate active -transport system, catalyzes the phosphorylation of incoming sugar substrates concomitant with their translocation across the cell membrane.</text>
</comment>
<sequence length="432" mass="46056">MFEKIELYAGKLASQRHLVALRNGIVLGMPLIIIGSLFLILGNLPSEAYMDWIADVGIAPYFSKITNGSFGLMGLIAVFGIANSLTRYYGKDGISAGVIALSAFVIVTPDLATDAGTGIGYTYVGSAGLFIAIVVGLITAEIFSFAVEKDWTIKMPEGVPPAVSRSFSALIPGFLVILLFGVLYAIIDMTGVADGNIHVLVTETIGRPFTAVGSSLWGSLLMIFLNSFFWFLGIHGQNIIGPIMNPIWLQNTDQNRLALEAGEALPNIITNEFMTIFVWIGGGGSTLGLAIVLAFFTKSERAKALGALTLPSGIFNINEPLIFGLPIVLNFKLLIPFIAAPIVMAIISYFAMTTGLVASPAGIVVPWTMPPIISGYLASGGAISAALLQVVTLLTSVVIYYPFMRSLDKEYLVAEEQEAATEREAAELAAEK</sequence>
<evidence type="ECO:0000256" key="10">
    <source>
        <dbReference type="SAM" id="Phobius"/>
    </source>
</evidence>
<evidence type="ECO:0000313" key="13">
    <source>
        <dbReference type="Proteomes" id="UP000184128"/>
    </source>
</evidence>
<evidence type="ECO:0000256" key="3">
    <source>
        <dbReference type="ARBA" id="ARBA00022475"/>
    </source>
</evidence>
<feature type="transmembrane region" description="Helical" evidence="10">
    <location>
        <begin position="94"/>
        <end position="112"/>
    </location>
</feature>
<keyword evidence="9" id="KW-0175">Coiled coil</keyword>
<dbReference type="NCBIfam" id="TIGR00359">
    <property type="entry name" value="cello_pts_IIC"/>
    <property type="match status" value="1"/>
</dbReference>
<evidence type="ECO:0000256" key="4">
    <source>
        <dbReference type="ARBA" id="ARBA00022597"/>
    </source>
</evidence>
<gene>
    <name evidence="12" type="ORF">SAMN02745249_01348</name>
</gene>
<feature type="transmembrane region" description="Helical" evidence="10">
    <location>
        <begin position="61"/>
        <end position="82"/>
    </location>
</feature>
<dbReference type="InterPro" id="IPR004796">
    <property type="entry name" value="PTS_IIC_cello"/>
</dbReference>
<feature type="transmembrane region" description="Helical" evidence="10">
    <location>
        <begin position="342"/>
        <end position="364"/>
    </location>
</feature>